<evidence type="ECO:0000313" key="1">
    <source>
        <dbReference type="EMBL" id="GIG94369.1"/>
    </source>
</evidence>
<comment type="caution">
    <text evidence="1">The sequence shown here is derived from an EMBL/GenBank/DDBJ whole genome shotgun (WGS) entry which is preliminary data.</text>
</comment>
<sequence>MDNLAGIGAALAAMRPDDGRRYEGCLMLSALPQAPTIPHRRTFAERFRRLTHRWFRAHRGRRD</sequence>
<name>A0ABQ4EIA3_9ACTN</name>
<dbReference type="Proteomes" id="UP000621500">
    <property type="component" value="Unassembled WGS sequence"/>
</dbReference>
<organism evidence="1 2">
    <name type="scientific">Plantactinospora mayteni</name>
    <dbReference type="NCBI Taxonomy" id="566021"/>
    <lineage>
        <taxon>Bacteria</taxon>
        <taxon>Bacillati</taxon>
        <taxon>Actinomycetota</taxon>
        <taxon>Actinomycetes</taxon>
        <taxon>Micromonosporales</taxon>
        <taxon>Micromonosporaceae</taxon>
        <taxon>Plantactinospora</taxon>
    </lineage>
</organism>
<evidence type="ECO:0000313" key="2">
    <source>
        <dbReference type="Proteomes" id="UP000621500"/>
    </source>
</evidence>
<protein>
    <submittedName>
        <fullName evidence="1">Uncharacterized protein</fullName>
    </submittedName>
</protein>
<reference evidence="1 2" key="1">
    <citation type="submission" date="2021-01" db="EMBL/GenBank/DDBJ databases">
        <title>Whole genome shotgun sequence of Plantactinospora mayteni NBRC 109088.</title>
        <authorList>
            <person name="Komaki H."/>
            <person name="Tamura T."/>
        </authorList>
    </citation>
    <scope>NUCLEOTIDE SEQUENCE [LARGE SCALE GENOMIC DNA]</scope>
    <source>
        <strain evidence="1 2">NBRC 109088</strain>
    </source>
</reference>
<keyword evidence="2" id="KW-1185">Reference proteome</keyword>
<accession>A0ABQ4EIA3</accession>
<dbReference type="EMBL" id="BONX01000004">
    <property type="protein sequence ID" value="GIG94369.1"/>
    <property type="molecule type" value="Genomic_DNA"/>
</dbReference>
<gene>
    <name evidence="1" type="ORF">Pma05_09420</name>
</gene>
<proteinExistence type="predicted"/>